<name>A0A6L3SZ90_9HYPH</name>
<proteinExistence type="predicted"/>
<dbReference type="Gene3D" id="1.10.10.10">
    <property type="entry name" value="Winged helix-like DNA-binding domain superfamily/Winged helix DNA-binding domain"/>
    <property type="match status" value="1"/>
</dbReference>
<evidence type="ECO:0000256" key="4">
    <source>
        <dbReference type="SAM" id="Coils"/>
    </source>
</evidence>
<dbReference type="GO" id="GO:0003677">
    <property type="term" value="F:DNA binding"/>
    <property type="evidence" value="ECO:0007669"/>
    <property type="project" value="UniProtKB-KW"/>
</dbReference>
<feature type="domain" description="HTH gntR-type" evidence="5">
    <location>
        <begin position="48"/>
        <end position="115"/>
    </location>
</feature>
<dbReference type="Pfam" id="PF00392">
    <property type="entry name" value="GntR"/>
    <property type="match status" value="1"/>
</dbReference>
<keyword evidence="1" id="KW-0805">Transcription regulation</keyword>
<evidence type="ECO:0000256" key="3">
    <source>
        <dbReference type="ARBA" id="ARBA00023163"/>
    </source>
</evidence>
<dbReference type="InterPro" id="IPR036390">
    <property type="entry name" value="WH_DNA-bd_sf"/>
</dbReference>
<reference evidence="6 7" key="1">
    <citation type="submission" date="2019-09" db="EMBL/GenBank/DDBJ databases">
        <title>YIM 48816 draft genome.</title>
        <authorList>
            <person name="Jiang L."/>
        </authorList>
    </citation>
    <scope>NUCLEOTIDE SEQUENCE [LARGE SCALE GENOMIC DNA]</scope>
    <source>
        <strain evidence="6 7">YIM 48816</strain>
    </source>
</reference>
<accession>A0A6L3SZ90</accession>
<evidence type="ECO:0000313" key="6">
    <source>
        <dbReference type="EMBL" id="KAB1077943.1"/>
    </source>
</evidence>
<dbReference type="SUPFAM" id="SSF48008">
    <property type="entry name" value="GntR ligand-binding domain-like"/>
    <property type="match status" value="1"/>
</dbReference>
<comment type="caution">
    <text evidence="6">The sequence shown here is derived from an EMBL/GenBank/DDBJ whole genome shotgun (WGS) entry which is preliminary data.</text>
</comment>
<dbReference type="GO" id="GO:0003700">
    <property type="term" value="F:DNA-binding transcription factor activity"/>
    <property type="evidence" value="ECO:0007669"/>
    <property type="project" value="InterPro"/>
</dbReference>
<dbReference type="Gene3D" id="1.20.120.530">
    <property type="entry name" value="GntR ligand-binding domain-like"/>
    <property type="match status" value="1"/>
</dbReference>
<dbReference type="SMART" id="SM00895">
    <property type="entry name" value="FCD"/>
    <property type="match status" value="1"/>
</dbReference>
<dbReference type="PROSITE" id="PS50949">
    <property type="entry name" value="HTH_GNTR"/>
    <property type="match status" value="1"/>
</dbReference>
<keyword evidence="3" id="KW-0804">Transcription</keyword>
<sequence length="266" mass="29674">MQHRRFRLRCRAETSHLGVSLTDPIPRRGRPRKLPSLALTAGLPVLRSGLHEQAAERLRDMIVRGDLAPGAPLVEVELSAALGISRTPVREALKLLAQHGLVELRQNRSPCVRAMRPDEIRELFEALGGLERLAAELAAIRITTSELRRLRDLQDEIEREHEVGRREAYFIANRTIHRTIVLAARNAPLAEMHAALLSRAEQVRYFALRLEDRWEQSIAEHREILDALAARDAARAGELLAEHVGHTADVVASAFPESSRTAPSAA</sequence>
<dbReference type="PANTHER" id="PTHR43537:SF50">
    <property type="entry name" value="TRANSCRIPTIONAL REGULATORY PROTEIN"/>
    <property type="match status" value="1"/>
</dbReference>
<dbReference type="PANTHER" id="PTHR43537">
    <property type="entry name" value="TRANSCRIPTIONAL REGULATOR, GNTR FAMILY"/>
    <property type="match status" value="1"/>
</dbReference>
<dbReference type="InterPro" id="IPR036388">
    <property type="entry name" value="WH-like_DNA-bd_sf"/>
</dbReference>
<dbReference type="InterPro" id="IPR011711">
    <property type="entry name" value="GntR_C"/>
</dbReference>
<dbReference type="InterPro" id="IPR000524">
    <property type="entry name" value="Tscrpt_reg_HTH_GntR"/>
</dbReference>
<gene>
    <name evidence="6" type="ORF">F6X53_17105</name>
</gene>
<evidence type="ECO:0000259" key="5">
    <source>
        <dbReference type="PROSITE" id="PS50949"/>
    </source>
</evidence>
<evidence type="ECO:0000256" key="2">
    <source>
        <dbReference type="ARBA" id="ARBA00023125"/>
    </source>
</evidence>
<dbReference type="EMBL" id="VZZK01000017">
    <property type="protein sequence ID" value="KAB1077943.1"/>
    <property type="molecule type" value="Genomic_DNA"/>
</dbReference>
<dbReference type="SMART" id="SM00345">
    <property type="entry name" value="HTH_GNTR"/>
    <property type="match status" value="1"/>
</dbReference>
<evidence type="ECO:0000256" key="1">
    <source>
        <dbReference type="ARBA" id="ARBA00023015"/>
    </source>
</evidence>
<keyword evidence="7" id="KW-1185">Reference proteome</keyword>
<dbReference type="SUPFAM" id="SSF46785">
    <property type="entry name" value="Winged helix' DNA-binding domain"/>
    <property type="match status" value="1"/>
</dbReference>
<dbReference type="InterPro" id="IPR008920">
    <property type="entry name" value="TF_FadR/GntR_C"/>
</dbReference>
<organism evidence="6 7">
    <name type="scientific">Methylobacterium soli</name>
    <dbReference type="NCBI Taxonomy" id="553447"/>
    <lineage>
        <taxon>Bacteria</taxon>
        <taxon>Pseudomonadati</taxon>
        <taxon>Pseudomonadota</taxon>
        <taxon>Alphaproteobacteria</taxon>
        <taxon>Hyphomicrobiales</taxon>
        <taxon>Methylobacteriaceae</taxon>
        <taxon>Methylobacterium</taxon>
    </lineage>
</organism>
<dbReference type="Pfam" id="PF07729">
    <property type="entry name" value="FCD"/>
    <property type="match status" value="1"/>
</dbReference>
<keyword evidence="2" id="KW-0238">DNA-binding</keyword>
<feature type="coiled-coil region" evidence="4">
    <location>
        <begin position="140"/>
        <end position="167"/>
    </location>
</feature>
<evidence type="ECO:0000313" key="7">
    <source>
        <dbReference type="Proteomes" id="UP000474159"/>
    </source>
</evidence>
<dbReference type="Proteomes" id="UP000474159">
    <property type="component" value="Unassembled WGS sequence"/>
</dbReference>
<protein>
    <submittedName>
        <fullName evidence="6">GntR family transcriptional regulator</fullName>
    </submittedName>
</protein>
<dbReference type="AlphaFoldDB" id="A0A6L3SZ90"/>
<dbReference type="OrthoDB" id="8114900at2"/>
<keyword evidence="4" id="KW-0175">Coiled coil</keyword>
<dbReference type="CDD" id="cd07377">
    <property type="entry name" value="WHTH_GntR"/>
    <property type="match status" value="1"/>
</dbReference>